<dbReference type="EMBL" id="CP036268">
    <property type="protein sequence ID" value="QDT38415.1"/>
    <property type="molecule type" value="Genomic_DNA"/>
</dbReference>
<gene>
    <name evidence="1" type="ORF">Pan189_28090</name>
</gene>
<protein>
    <submittedName>
        <fullName evidence="1">Uncharacterized protein</fullName>
    </submittedName>
</protein>
<evidence type="ECO:0000313" key="2">
    <source>
        <dbReference type="Proteomes" id="UP000317318"/>
    </source>
</evidence>
<dbReference type="AlphaFoldDB" id="A0A517R3E0"/>
<reference evidence="1 2" key="1">
    <citation type="submission" date="2019-02" db="EMBL/GenBank/DDBJ databases">
        <title>Deep-cultivation of Planctomycetes and their phenomic and genomic characterization uncovers novel biology.</title>
        <authorList>
            <person name="Wiegand S."/>
            <person name="Jogler M."/>
            <person name="Boedeker C."/>
            <person name="Pinto D."/>
            <person name="Vollmers J."/>
            <person name="Rivas-Marin E."/>
            <person name="Kohn T."/>
            <person name="Peeters S.H."/>
            <person name="Heuer A."/>
            <person name="Rast P."/>
            <person name="Oberbeckmann S."/>
            <person name="Bunk B."/>
            <person name="Jeske O."/>
            <person name="Meyerdierks A."/>
            <person name="Storesund J.E."/>
            <person name="Kallscheuer N."/>
            <person name="Luecker S."/>
            <person name="Lage O.M."/>
            <person name="Pohl T."/>
            <person name="Merkel B.J."/>
            <person name="Hornburger P."/>
            <person name="Mueller R.-W."/>
            <person name="Bruemmer F."/>
            <person name="Labrenz M."/>
            <person name="Spormann A.M."/>
            <person name="Op den Camp H."/>
            <person name="Overmann J."/>
            <person name="Amann R."/>
            <person name="Jetten M.S.M."/>
            <person name="Mascher T."/>
            <person name="Medema M.H."/>
            <person name="Devos D.P."/>
            <person name="Kaster A.-K."/>
            <person name="Ovreas L."/>
            <person name="Rohde M."/>
            <person name="Galperin M.Y."/>
            <person name="Jogler C."/>
        </authorList>
    </citation>
    <scope>NUCLEOTIDE SEQUENCE [LARGE SCALE GENOMIC DNA]</scope>
    <source>
        <strain evidence="1 2">Pan189</strain>
    </source>
</reference>
<dbReference type="RefSeq" id="WP_145364524.1">
    <property type="nucleotide sequence ID" value="NZ_CP036268.1"/>
</dbReference>
<sequence>MKVFRELFVEATREQMDEAVSQMTQSSAAHWSRDKEAETRVSTMSAGSTRRKYCFRCNTGTSLPGALLFLTEKGEQLFYVSNVIPTESGGFDVAEYNNLLLDFYNQVFRPAAHNLQHRLTEADVDLNEWMSESTQSLLAAFSDCANKSTGAAHPNDRARWLAFVVKAHEENCTLEAADLKRWLIEEGGWGEEIAAELAMEYSIAREVLGFAQTADVA</sequence>
<organism evidence="1 2">
    <name type="scientific">Stratiformator vulcanicus</name>
    <dbReference type="NCBI Taxonomy" id="2527980"/>
    <lineage>
        <taxon>Bacteria</taxon>
        <taxon>Pseudomonadati</taxon>
        <taxon>Planctomycetota</taxon>
        <taxon>Planctomycetia</taxon>
        <taxon>Planctomycetales</taxon>
        <taxon>Planctomycetaceae</taxon>
        <taxon>Stratiformator</taxon>
    </lineage>
</organism>
<name>A0A517R3E0_9PLAN</name>
<proteinExistence type="predicted"/>
<dbReference type="Proteomes" id="UP000317318">
    <property type="component" value="Chromosome"/>
</dbReference>
<dbReference type="OrthoDB" id="460413at2"/>
<keyword evidence="2" id="KW-1185">Reference proteome</keyword>
<dbReference type="KEGG" id="svp:Pan189_28090"/>
<accession>A0A517R3E0</accession>
<evidence type="ECO:0000313" key="1">
    <source>
        <dbReference type="EMBL" id="QDT38415.1"/>
    </source>
</evidence>